<accession>A0A0K3AQW4</accession>
<feature type="domain" description="ATPTG10-like" evidence="1">
    <location>
        <begin position="4"/>
        <end position="93"/>
    </location>
</feature>
<protein>
    <recommendedName>
        <fullName evidence="1">ATPTG10-like domain-containing protein</fullName>
    </recommendedName>
</protein>
<dbReference type="InterPro" id="IPR049262">
    <property type="entry name" value="ATPTG10-like_dom"/>
</dbReference>
<dbReference type="OrthoDB" id="363836at2759"/>
<reference evidence="2 3" key="1">
    <citation type="journal article" date="2012" name="Nucleic Acids Res.">
        <title>Sequencing of the smallest Apicomplexan genome from the human pathogen Babesia microti.</title>
        <authorList>
            <person name="Cornillot E."/>
            <person name="Hadj-Kaddour K."/>
            <person name="Dassouli A."/>
            <person name="Noel B."/>
            <person name="Ranwez V."/>
            <person name="Vacherie B."/>
            <person name="Augagneur Y."/>
            <person name="Bres V."/>
            <person name="Duclos A."/>
            <person name="Randazzo S."/>
            <person name="Carcy B."/>
            <person name="Debierre-Grockiego F."/>
            <person name="Delbecq S."/>
            <person name="Moubri-Menage K."/>
            <person name="Shams-Eldin H."/>
            <person name="Usmani-Brown S."/>
            <person name="Bringaud F."/>
            <person name="Wincker P."/>
            <person name="Vivares C.P."/>
            <person name="Schwarz R.T."/>
            <person name="Schetters T.P."/>
            <person name="Krause P.J."/>
            <person name="Gorenflot A."/>
            <person name="Berry V."/>
            <person name="Barbe V."/>
            <person name="Ben Mamoun C."/>
        </authorList>
    </citation>
    <scope>NUCLEOTIDE SEQUENCE [LARGE SCALE GENOMIC DNA]</scope>
    <source>
        <strain evidence="2 3">RI</strain>
    </source>
</reference>
<gene>
    <name evidence="2" type="ORF">BMR1_03g01255</name>
</gene>
<dbReference type="AlphaFoldDB" id="A0A0K3AQW4"/>
<dbReference type="RefSeq" id="XP_012648861.1">
    <property type="nucleotide sequence ID" value="XM_012793407.1"/>
</dbReference>
<dbReference type="EMBL" id="LN871598">
    <property type="protein sequence ID" value="CTQ40850.1"/>
    <property type="molecule type" value="Genomic_DNA"/>
</dbReference>
<evidence type="ECO:0000313" key="3">
    <source>
        <dbReference type="Proteomes" id="UP000002899"/>
    </source>
</evidence>
<reference evidence="2 3" key="2">
    <citation type="journal article" date="2013" name="PLoS ONE">
        <title>Whole genome mapping and re-organization of the nuclear and mitochondrial genomes of Babesia microti isolates.</title>
        <authorList>
            <person name="Cornillot E."/>
            <person name="Dassouli A."/>
            <person name="Garg A."/>
            <person name="Pachikara N."/>
            <person name="Randazzo S."/>
            <person name="Depoix D."/>
            <person name="Carcy B."/>
            <person name="Delbecq S."/>
            <person name="Frutos R."/>
            <person name="Silva J.C."/>
            <person name="Sutton R."/>
            <person name="Krause P.J."/>
            <person name="Mamoun C.B."/>
        </authorList>
    </citation>
    <scope>NUCLEOTIDE SEQUENCE [LARGE SCALE GENOMIC DNA]</scope>
    <source>
        <strain evidence="2 3">RI</strain>
    </source>
</reference>
<name>A0A0K3AQW4_BABMR</name>
<dbReference type="KEGG" id="bmic:BMR1_03g01255"/>
<evidence type="ECO:0000259" key="1">
    <source>
        <dbReference type="Pfam" id="PF20716"/>
    </source>
</evidence>
<reference evidence="2 3" key="3">
    <citation type="journal article" date="2016" name="Sci. Rep.">
        <title>Genome-wide diversity and gene expression profiling of Babesia microti isolates identify polymorphic genes that mediate host-pathogen interactions.</title>
        <authorList>
            <person name="Silva J.C."/>
            <person name="Cornillot E."/>
            <person name="McCracken C."/>
            <person name="Usmani-Brown S."/>
            <person name="Dwivedi A."/>
            <person name="Ifeonu O.O."/>
            <person name="Crabtree J."/>
            <person name="Gotia H.T."/>
            <person name="Virji A.Z."/>
            <person name="Reynes C."/>
            <person name="Colinge J."/>
            <person name="Kumar V."/>
            <person name="Lawres L."/>
            <person name="Pazzi J.E."/>
            <person name="Pablo J.V."/>
            <person name="Hung C."/>
            <person name="Brancato J."/>
            <person name="Kumari P."/>
            <person name="Orvis J."/>
            <person name="Tretina K."/>
            <person name="Chibucos M."/>
            <person name="Ott S."/>
            <person name="Sadzewicz L."/>
            <person name="Sengamalay N."/>
            <person name="Shetty A.C."/>
            <person name="Su Q."/>
            <person name="Tallon L."/>
            <person name="Fraser C.M."/>
            <person name="Frutos R."/>
            <person name="Molina D.M."/>
            <person name="Krause P.J."/>
            <person name="Ben Mamoun C."/>
        </authorList>
    </citation>
    <scope>NUCLEOTIDE SEQUENCE [LARGE SCALE GENOMIC DNA]</scope>
    <source>
        <strain evidence="2 3">RI</strain>
    </source>
</reference>
<dbReference type="Pfam" id="PF20716">
    <property type="entry name" value="ATPTG10"/>
    <property type="match status" value="1"/>
</dbReference>
<dbReference type="GeneID" id="24424885"/>
<keyword evidence="3" id="KW-1185">Reference proteome</keyword>
<evidence type="ECO:0000313" key="2">
    <source>
        <dbReference type="EMBL" id="CTQ40850.1"/>
    </source>
</evidence>
<organism evidence="2 3">
    <name type="scientific">Babesia microti (strain RI)</name>
    <dbReference type="NCBI Taxonomy" id="1133968"/>
    <lineage>
        <taxon>Eukaryota</taxon>
        <taxon>Sar</taxon>
        <taxon>Alveolata</taxon>
        <taxon>Apicomplexa</taxon>
        <taxon>Aconoidasida</taxon>
        <taxon>Piroplasmida</taxon>
        <taxon>Babesiidae</taxon>
        <taxon>Babesia</taxon>
    </lineage>
</organism>
<sequence>MVSHVESVIRDFKSLSDYMRLKKDNDEDGQKIVFRNFSWDDNRVADHLSVYLKDTKSQEEIEKSFMKIFPYHISIGDHQLATMVLWVKARIHMLKN</sequence>
<dbReference type="Proteomes" id="UP000002899">
    <property type="component" value="Chromosome III"/>
</dbReference>
<dbReference type="VEuPathDB" id="PiroplasmaDB:BMR1_03g01255"/>
<proteinExistence type="predicted"/>